<dbReference type="EMBL" id="AFYH01222288">
    <property type="status" value="NOT_ANNOTATED_CDS"/>
    <property type="molecule type" value="Genomic_DNA"/>
</dbReference>
<dbReference type="Bgee" id="ENSLACG00000004064">
    <property type="expression patterns" value="Expressed in pelvic fin and 5 other cell types or tissues"/>
</dbReference>
<dbReference type="Proteomes" id="UP000008672">
    <property type="component" value="Unassembled WGS sequence"/>
</dbReference>
<reference evidence="8" key="2">
    <citation type="submission" date="2025-08" db="UniProtKB">
        <authorList>
            <consortium name="Ensembl"/>
        </authorList>
    </citation>
    <scope>IDENTIFICATION</scope>
</reference>
<accession>H3A4J5</accession>
<sequence length="188" mass="21926">VVCGFCSALCVRMSSQICQNYHQDCEAGVTRIINQELHAYYVYLSLSSYFTRDEIALENMAEFFHKQSHEKWEQAEDFMKFQNQRGGNLFFQDIKKPDQDEWGNAIKAMEFVLQLEKTLNQDLLDLHKVAKEKTDPHLCDFLETNFLDKEVKLIKKLGDHMTSLRRVDAGESGLGEYLFERLSLRGDK</sequence>
<comment type="function">
    <text evidence="6">Stores iron in a soluble, non-toxic, readily available form. Important for iron homeostasis. Iron is taken up in the ferrous form and deposited as ferric hydroxides after oxidation.</text>
</comment>
<dbReference type="OMA" id="INQELHA"/>
<keyword evidence="4 5" id="KW-0408">Iron</keyword>
<feature type="domain" description="Ferritin-like diiron" evidence="7">
    <location>
        <begin position="19"/>
        <end position="168"/>
    </location>
</feature>
<dbReference type="PANTHER" id="PTHR11431">
    <property type="entry name" value="FERRITIN"/>
    <property type="match status" value="1"/>
</dbReference>
<dbReference type="InterPro" id="IPR014034">
    <property type="entry name" value="Ferritin_CS"/>
</dbReference>
<proteinExistence type="inferred from homology"/>
<protein>
    <recommendedName>
        <fullName evidence="6">Ferritin</fullName>
    </recommendedName>
</protein>
<reference evidence="8" key="3">
    <citation type="submission" date="2025-09" db="UniProtKB">
        <authorList>
            <consortium name="Ensembl"/>
        </authorList>
    </citation>
    <scope>IDENTIFICATION</scope>
</reference>
<dbReference type="InterPro" id="IPR012347">
    <property type="entry name" value="Ferritin-like"/>
</dbReference>
<dbReference type="Gene3D" id="1.20.1260.10">
    <property type="match status" value="1"/>
</dbReference>
<dbReference type="InterPro" id="IPR009078">
    <property type="entry name" value="Ferritin-like_SF"/>
</dbReference>
<dbReference type="GO" id="GO:0006826">
    <property type="term" value="P:iron ion transport"/>
    <property type="evidence" value="ECO:0007669"/>
    <property type="project" value="InterPro"/>
</dbReference>
<feature type="binding site" evidence="5">
    <location>
        <position position="36"/>
    </location>
    <ligand>
        <name>Fe cation</name>
        <dbReference type="ChEBI" id="CHEBI:24875"/>
        <label>1</label>
    </ligand>
</feature>
<dbReference type="GeneTree" id="ENSGT00950000182841"/>
<dbReference type="AlphaFoldDB" id="H3A4J5"/>
<dbReference type="PANTHER" id="PTHR11431:SF47">
    <property type="entry name" value="FERRITIN LIGHT CHAIN"/>
    <property type="match status" value="1"/>
</dbReference>
<dbReference type="GO" id="GO:0006879">
    <property type="term" value="P:intracellular iron ion homeostasis"/>
    <property type="evidence" value="ECO:0007669"/>
    <property type="project" value="UniProtKB-KW"/>
</dbReference>
<reference evidence="9" key="1">
    <citation type="submission" date="2011-08" db="EMBL/GenBank/DDBJ databases">
        <title>The draft genome of Latimeria chalumnae.</title>
        <authorList>
            <person name="Di Palma F."/>
            <person name="Alfoldi J."/>
            <person name="Johnson J."/>
            <person name="Berlin A."/>
            <person name="Gnerre S."/>
            <person name="Jaffe D."/>
            <person name="MacCallum I."/>
            <person name="Young S."/>
            <person name="Walker B.J."/>
            <person name="Lander E."/>
            <person name="Lindblad-Toh K."/>
        </authorList>
    </citation>
    <scope>NUCLEOTIDE SEQUENCE [LARGE SCALE GENOMIC DNA]</scope>
    <source>
        <strain evidence="9">Wild caught</strain>
    </source>
</reference>
<dbReference type="HOGENOM" id="CLU_065681_4_0_1"/>
<dbReference type="FunFam" id="1.20.1260.10:FF:000002">
    <property type="entry name" value="Ferritin, mitochondrial"/>
    <property type="match status" value="1"/>
</dbReference>
<keyword evidence="3 5" id="KW-0479">Metal-binding</keyword>
<evidence type="ECO:0000256" key="1">
    <source>
        <dbReference type="ARBA" id="ARBA00007513"/>
    </source>
</evidence>
<evidence type="ECO:0000313" key="9">
    <source>
        <dbReference type="Proteomes" id="UP000008672"/>
    </source>
</evidence>
<dbReference type="eggNOG" id="KOG2332">
    <property type="taxonomic scope" value="Eukaryota"/>
</dbReference>
<evidence type="ECO:0000256" key="3">
    <source>
        <dbReference type="ARBA" id="ARBA00022723"/>
    </source>
</evidence>
<evidence type="ECO:0000256" key="2">
    <source>
        <dbReference type="ARBA" id="ARBA00022434"/>
    </source>
</evidence>
<keyword evidence="9" id="KW-1185">Reference proteome</keyword>
<evidence type="ECO:0000313" key="8">
    <source>
        <dbReference type="Ensembl" id="ENSLACP00000004566.1"/>
    </source>
</evidence>
<evidence type="ECO:0000256" key="5">
    <source>
        <dbReference type="PIRSR" id="PIRSR601519-1"/>
    </source>
</evidence>
<dbReference type="GO" id="GO:0008198">
    <property type="term" value="F:ferrous iron binding"/>
    <property type="evidence" value="ECO:0007669"/>
    <property type="project" value="TreeGrafter"/>
</dbReference>
<gene>
    <name evidence="8" type="primary">LOC102366059</name>
</gene>
<keyword evidence="2 6" id="KW-0409">Iron storage</keyword>
<dbReference type="Ensembl" id="ENSLACT00000004605.1">
    <property type="protein sequence ID" value="ENSLACP00000004566.1"/>
    <property type="gene ID" value="ENSLACG00000004064.1"/>
</dbReference>
<feature type="binding site" evidence="5">
    <location>
        <position position="116"/>
    </location>
    <ligand>
        <name>Fe cation</name>
        <dbReference type="ChEBI" id="CHEBI:24875"/>
        <label>1</label>
    </ligand>
</feature>
<organism evidence="8 9">
    <name type="scientific">Latimeria chalumnae</name>
    <name type="common">Coelacanth</name>
    <dbReference type="NCBI Taxonomy" id="7897"/>
    <lineage>
        <taxon>Eukaryota</taxon>
        <taxon>Metazoa</taxon>
        <taxon>Chordata</taxon>
        <taxon>Craniata</taxon>
        <taxon>Vertebrata</taxon>
        <taxon>Euteleostomi</taxon>
        <taxon>Coelacanthiformes</taxon>
        <taxon>Coelacanthidae</taxon>
        <taxon>Latimeria</taxon>
    </lineage>
</organism>
<dbReference type="STRING" id="7897.ENSLACP00000004566"/>
<dbReference type="InParanoid" id="H3A4J5"/>
<dbReference type="CDD" id="cd01056">
    <property type="entry name" value="Euk_Ferritin"/>
    <property type="match status" value="1"/>
</dbReference>
<dbReference type="InterPro" id="IPR008331">
    <property type="entry name" value="Ferritin_DPS_dom"/>
</dbReference>
<dbReference type="Pfam" id="PF00210">
    <property type="entry name" value="Ferritin"/>
    <property type="match status" value="1"/>
</dbReference>
<evidence type="ECO:0000256" key="4">
    <source>
        <dbReference type="ARBA" id="ARBA00023004"/>
    </source>
</evidence>
<dbReference type="PROSITE" id="PS50905">
    <property type="entry name" value="FERRITIN_LIKE"/>
    <property type="match status" value="1"/>
</dbReference>
<dbReference type="SUPFAM" id="SSF47240">
    <property type="entry name" value="Ferritin-like"/>
    <property type="match status" value="1"/>
</dbReference>
<dbReference type="InterPro" id="IPR001519">
    <property type="entry name" value="Ferritin"/>
</dbReference>
<dbReference type="EMBL" id="AFYH01222289">
    <property type="status" value="NOT_ANNOTATED_CDS"/>
    <property type="molecule type" value="Genomic_DNA"/>
</dbReference>
<comment type="similarity">
    <text evidence="1 6">Belongs to the ferritin family.</text>
</comment>
<dbReference type="InterPro" id="IPR009040">
    <property type="entry name" value="Ferritin-like_diiron"/>
</dbReference>
<dbReference type="PROSITE" id="PS00204">
    <property type="entry name" value="FERRITIN_2"/>
    <property type="match status" value="1"/>
</dbReference>
<name>H3A4J5_LATCH</name>
<evidence type="ECO:0000256" key="6">
    <source>
        <dbReference type="RuleBase" id="RU361145"/>
    </source>
</evidence>
<dbReference type="GO" id="GO:0008199">
    <property type="term" value="F:ferric iron binding"/>
    <property type="evidence" value="ECO:0007669"/>
    <property type="project" value="InterPro"/>
</dbReference>
<evidence type="ECO:0000259" key="7">
    <source>
        <dbReference type="PROSITE" id="PS50905"/>
    </source>
</evidence>
<dbReference type="GO" id="GO:0005737">
    <property type="term" value="C:cytoplasm"/>
    <property type="evidence" value="ECO:0007669"/>
    <property type="project" value="TreeGrafter"/>
</dbReference>